<organism evidence="9">
    <name type="scientific">Jonesiaceae bacterium BS-20</name>
    <dbReference type="NCBI Taxonomy" id="3120821"/>
    <lineage>
        <taxon>Bacteria</taxon>
        <taxon>Bacillati</taxon>
        <taxon>Actinomycetota</taxon>
        <taxon>Actinomycetes</taxon>
        <taxon>Micrococcales</taxon>
        <taxon>Jonesiaceae</taxon>
    </lineage>
</organism>
<evidence type="ECO:0000256" key="2">
    <source>
        <dbReference type="ARBA" id="ARBA00022448"/>
    </source>
</evidence>
<dbReference type="GO" id="GO:0048473">
    <property type="term" value="P:D-methionine transmembrane transport"/>
    <property type="evidence" value="ECO:0007669"/>
    <property type="project" value="TreeGrafter"/>
</dbReference>
<accession>A0AAU7E0T1</accession>
<dbReference type="CDD" id="cd06261">
    <property type="entry name" value="TM_PBP2"/>
    <property type="match status" value="1"/>
</dbReference>
<dbReference type="InterPro" id="IPR000515">
    <property type="entry name" value="MetI-like"/>
</dbReference>
<feature type="transmembrane region" description="Helical" evidence="7">
    <location>
        <begin position="48"/>
        <end position="71"/>
    </location>
</feature>
<dbReference type="EMBL" id="CP146203">
    <property type="protein sequence ID" value="XBH23211.1"/>
    <property type="molecule type" value="Genomic_DNA"/>
</dbReference>
<dbReference type="InterPro" id="IPR035906">
    <property type="entry name" value="MetI-like_sf"/>
</dbReference>
<evidence type="ECO:0000256" key="4">
    <source>
        <dbReference type="ARBA" id="ARBA00022692"/>
    </source>
</evidence>
<evidence type="ECO:0000256" key="6">
    <source>
        <dbReference type="ARBA" id="ARBA00023136"/>
    </source>
</evidence>
<evidence type="ECO:0000256" key="5">
    <source>
        <dbReference type="ARBA" id="ARBA00022989"/>
    </source>
</evidence>
<sequence length="213" mass="22801">MGPAMVSAFGQTMYMVAITMIIGGFAGLVVGLGLYLSRPGNLFQSKILFNLLNILVNIVRPIPFIIFIAAVAPLTRIVVGTTLGATAGAFAMCFMATFAFARLVEQNLVSLDPGVIEAARAMGASRLRVIRTVIIPEALGPLILAYTFLFIGVVDMSAMVGAIGGGGLGDMAIRHGYNRLNWEITYVVVIIIIILVQLAQFLGNWLAKKALRR</sequence>
<keyword evidence="4 7" id="KW-0812">Transmembrane</keyword>
<dbReference type="PROSITE" id="PS50928">
    <property type="entry name" value="ABC_TM1"/>
    <property type="match status" value="1"/>
</dbReference>
<dbReference type="GO" id="GO:0005886">
    <property type="term" value="C:plasma membrane"/>
    <property type="evidence" value="ECO:0007669"/>
    <property type="project" value="UniProtKB-SubCell"/>
</dbReference>
<dbReference type="InterPro" id="IPR051322">
    <property type="entry name" value="AA_ABC_Transporter_Permease"/>
</dbReference>
<gene>
    <name evidence="9" type="ORF">V5R04_11490</name>
</gene>
<keyword evidence="5 7" id="KW-1133">Transmembrane helix</keyword>
<dbReference type="PANTHER" id="PTHR30450:SF14">
    <property type="entry name" value="TRANSPORTER, PERMEASE PROTEIN, PUTATIVE-RELATED"/>
    <property type="match status" value="1"/>
</dbReference>
<dbReference type="AlphaFoldDB" id="A0AAU7E0T1"/>
<reference evidence="9" key="1">
    <citation type="submission" date="2024-02" db="EMBL/GenBank/DDBJ databases">
        <title>Tomenella chthoni gen. nov. sp. nov., a member of the family Jonesiaceae isolated from bat guano.</title>
        <authorList>
            <person name="Miller S.L."/>
            <person name="King J."/>
            <person name="Sankaranarayanan K."/>
            <person name="Lawson P.A."/>
        </authorList>
    </citation>
    <scope>NUCLEOTIDE SEQUENCE</scope>
    <source>
        <strain evidence="9">BS-20</strain>
    </source>
</reference>
<feature type="transmembrane region" description="Helical" evidence="7">
    <location>
        <begin position="12"/>
        <end position="36"/>
    </location>
</feature>
<dbReference type="Pfam" id="PF00528">
    <property type="entry name" value="BPD_transp_1"/>
    <property type="match status" value="1"/>
</dbReference>
<keyword evidence="3" id="KW-1003">Cell membrane</keyword>
<feature type="transmembrane region" description="Helical" evidence="7">
    <location>
        <begin position="184"/>
        <end position="207"/>
    </location>
</feature>
<feature type="transmembrane region" description="Helical" evidence="7">
    <location>
        <begin position="138"/>
        <end position="164"/>
    </location>
</feature>
<dbReference type="Gene3D" id="1.10.3720.10">
    <property type="entry name" value="MetI-like"/>
    <property type="match status" value="1"/>
</dbReference>
<dbReference type="SUPFAM" id="SSF161098">
    <property type="entry name" value="MetI-like"/>
    <property type="match status" value="1"/>
</dbReference>
<name>A0AAU7E0T1_9MICO</name>
<protein>
    <submittedName>
        <fullName evidence="9">Methionine ABC transporter permease</fullName>
    </submittedName>
</protein>
<proteinExistence type="inferred from homology"/>
<evidence type="ECO:0000256" key="3">
    <source>
        <dbReference type="ARBA" id="ARBA00022475"/>
    </source>
</evidence>
<evidence type="ECO:0000256" key="1">
    <source>
        <dbReference type="ARBA" id="ARBA00004651"/>
    </source>
</evidence>
<evidence type="ECO:0000313" key="9">
    <source>
        <dbReference type="EMBL" id="XBH23211.1"/>
    </source>
</evidence>
<evidence type="ECO:0000259" key="8">
    <source>
        <dbReference type="PROSITE" id="PS50928"/>
    </source>
</evidence>
<comment type="similarity">
    <text evidence="7">Belongs to the binding-protein-dependent transport system permease family.</text>
</comment>
<feature type="domain" description="ABC transmembrane type-1" evidence="8">
    <location>
        <begin position="9"/>
        <end position="203"/>
    </location>
</feature>
<comment type="subcellular location">
    <subcellularLocation>
        <location evidence="1 7">Cell membrane</location>
        <topology evidence="1 7">Multi-pass membrane protein</topology>
    </subcellularLocation>
</comment>
<feature type="transmembrane region" description="Helical" evidence="7">
    <location>
        <begin position="77"/>
        <end position="101"/>
    </location>
</feature>
<keyword evidence="6 7" id="KW-0472">Membrane</keyword>
<evidence type="ECO:0000256" key="7">
    <source>
        <dbReference type="RuleBase" id="RU363032"/>
    </source>
</evidence>
<keyword evidence="2 7" id="KW-0813">Transport</keyword>
<dbReference type="PANTHER" id="PTHR30450">
    <property type="entry name" value="ABC TRANSPORTER PERMEASE"/>
    <property type="match status" value="1"/>
</dbReference>